<keyword evidence="3" id="KW-1185">Reference proteome</keyword>
<feature type="region of interest" description="Disordered" evidence="1">
    <location>
        <begin position="422"/>
        <end position="483"/>
    </location>
</feature>
<sequence>MTGHVVYACKCLNVRIYLATKYYLEGHEKYRREKFVRLEDASISGWMFELGVKGVTVEYSSLIRTSYYDTAEDLSNWITISCYNCSSGDVFSVKNRRDVKLSDPSDISNICQGGDHIVIHQKAIFGRDIDNLQKKPTYSNTFHIVLNPDLPVNHASFEEEEGVLLSQQKHVQQILKQSLLELEDATEKKIEEFKQEQQQQLTREKEKAMYDGTILWQTMKVIANTIREEKRLLKYENKQRRRSSVRDIFGGGSGGIKRLSFESSIANTSFRKKEPLGPINELPPFQRRSSLIPPNQHNLHPLAVASTHNTETNMTLPNISSKSTGSWLEDDLFTLDEDIENKTQERRQSTKYIEEEDVDSIPTIASPALVPVKNEISQNTPVPPSPSSIKATFVEEKKRKPSFIGFDCSQVDREISSQLEPNKNMTRRKSLVNSNHVDNNTNHTRYYSSSNNNLEVKEGTPPSPPNMLTLSTEKKDIFGSVPY</sequence>
<dbReference type="Proteomes" id="UP001473302">
    <property type="component" value="Unassembled WGS sequence"/>
</dbReference>
<accession>A0ABP9Z7D8</accession>
<organism evidence="2 3">
    <name type="scientific">Mucor flavus</name>
    <dbReference type="NCBI Taxonomy" id="439312"/>
    <lineage>
        <taxon>Eukaryota</taxon>
        <taxon>Fungi</taxon>
        <taxon>Fungi incertae sedis</taxon>
        <taxon>Mucoromycota</taxon>
        <taxon>Mucoromycotina</taxon>
        <taxon>Mucoromycetes</taxon>
        <taxon>Mucorales</taxon>
        <taxon>Mucorineae</taxon>
        <taxon>Mucoraceae</taxon>
        <taxon>Mucor</taxon>
    </lineage>
</organism>
<proteinExistence type="predicted"/>
<evidence type="ECO:0000313" key="3">
    <source>
        <dbReference type="Proteomes" id="UP001473302"/>
    </source>
</evidence>
<reference evidence="2 3" key="1">
    <citation type="submission" date="2024-04" db="EMBL/GenBank/DDBJ databases">
        <title>genome sequences of Mucor flavus KT1a and Helicostylum pulchrum KT1b strains isolated from the surface of a dry-aged beef.</title>
        <authorList>
            <person name="Toyotome T."/>
            <person name="Hosono M."/>
            <person name="Torimaru M."/>
            <person name="Fukuda K."/>
            <person name="Mikami N."/>
        </authorList>
    </citation>
    <scope>NUCLEOTIDE SEQUENCE [LARGE SCALE GENOMIC DNA]</scope>
    <source>
        <strain evidence="2 3">KT1a</strain>
    </source>
</reference>
<evidence type="ECO:0000313" key="2">
    <source>
        <dbReference type="EMBL" id="GAA5815040.1"/>
    </source>
</evidence>
<gene>
    <name evidence="2" type="ORF">MFLAVUS_008546</name>
</gene>
<comment type="caution">
    <text evidence="2">The sequence shown here is derived from an EMBL/GenBank/DDBJ whole genome shotgun (WGS) entry which is preliminary data.</text>
</comment>
<protein>
    <submittedName>
        <fullName evidence="2">Uncharacterized protein</fullName>
    </submittedName>
</protein>
<dbReference type="EMBL" id="BAABUK010000024">
    <property type="protein sequence ID" value="GAA5815040.1"/>
    <property type="molecule type" value="Genomic_DNA"/>
</dbReference>
<feature type="compositionally biased region" description="Polar residues" evidence="1">
    <location>
        <begin position="431"/>
        <end position="454"/>
    </location>
</feature>
<name>A0ABP9Z7D8_9FUNG</name>
<evidence type="ECO:0000256" key="1">
    <source>
        <dbReference type="SAM" id="MobiDB-lite"/>
    </source>
</evidence>